<evidence type="ECO:0000313" key="15">
    <source>
        <dbReference type="EMBL" id="KGF63325.1"/>
    </source>
</evidence>
<keyword evidence="7" id="KW-0058">Aromatic hydrocarbons catabolism</keyword>
<dbReference type="InterPro" id="IPR020617">
    <property type="entry name" value="Thiolase_C"/>
</dbReference>
<dbReference type="Pfam" id="PF00108">
    <property type="entry name" value="Thiolase_N"/>
    <property type="match status" value="1"/>
</dbReference>
<comment type="pathway">
    <text evidence="2">Aromatic compound metabolism; beta-ketoadipate pathway; acetyl-CoA and succinyl-CoA from 3-oxoadipate: step 2/2.</text>
</comment>
<evidence type="ECO:0000256" key="6">
    <source>
        <dbReference type="ARBA" id="ARBA00022679"/>
    </source>
</evidence>
<dbReference type="InterPro" id="IPR002155">
    <property type="entry name" value="Thiolase"/>
</dbReference>
<evidence type="ECO:0000256" key="12">
    <source>
        <dbReference type="RuleBase" id="RU003557"/>
    </source>
</evidence>
<dbReference type="InterPro" id="IPR020613">
    <property type="entry name" value="Thiolase_CS"/>
</dbReference>
<evidence type="ECO:0000259" key="14">
    <source>
        <dbReference type="Pfam" id="PF02803"/>
    </source>
</evidence>
<dbReference type="Pfam" id="PF02803">
    <property type="entry name" value="Thiolase_C"/>
    <property type="match status" value="1"/>
</dbReference>
<feature type="domain" description="Thiolase C-terminal" evidence="14">
    <location>
        <begin position="276"/>
        <end position="398"/>
    </location>
</feature>
<keyword evidence="6 12" id="KW-0808">Transferase</keyword>
<evidence type="ECO:0000256" key="10">
    <source>
        <dbReference type="ARBA" id="ARBA00048527"/>
    </source>
</evidence>
<evidence type="ECO:0000256" key="3">
    <source>
        <dbReference type="ARBA" id="ARBA00010982"/>
    </source>
</evidence>
<evidence type="ECO:0000256" key="11">
    <source>
        <dbReference type="PIRSR" id="PIRSR000429-1"/>
    </source>
</evidence>
<evidence type="ECO:0000313" key="16">
    <source>
        <dbReference type="Proteomes" id="UP000029719"/>
    </source>
</evidence>
<dbReference type="PROSITE" id="PS00099">
    <property type="entry name" value="THIOLASE_3"/>
    <property type="match status" value="1"/>
</dbReference>
<proteinExistence type="inferred from homology"/>
<accession>A0A9X0ECG3</accession>
<dbReference type="EMBL" id="JRMB01000002">
    <property type="protein sequence ID" value="KGF63325.1"/>
    <property type="molecule type" value="Genomic_DNA"/>
</dbReference>
<feature type="active site" description="Acyl-thioester intermediate" evidence="11">
    <location>
        <position position="90"/>
    </location>
</feature>
<gene>
    <name evidence="15" type="ORF">LT42_15495</name>
</gene>
<name>A0A9X0ECG3_9PSED</name>
<protein>
    <recommendedName>
        <fullName evidence="5">Beta-ketoadipyl-CoA thiolase</fullName>
        <ecNumber evidence="4">2.3.1.174</ecNumber>
    </recommendedName>
    <alternativeName>
        <fullName evidence="9">3-oxoadipyl-CoA thiolase</fullName>
    </alternativeName>
</protein>
<feature type="active site" description="Proton acceptor" evidence="11">
    <location>
        <position position="356"/>
    </location>
</feature>
<dbReference type="PANTHER" id="PTHR18919:SF107">
    <property type="entry name" value="ACETYL-COA ACETYLTRANSFERASE, CYTOSOLIC"/>
    <property type="match status" value="1"/>
</dbReference>
<dbReference type="OrthoDB" id="9764638at2"/>
<evidence type="ECO:0000256" key="2">
    <source>
        <dbReference type="ARBA" id="ARBA00005071"/>
    </source>
</evidence>
<dbReference type="GO" id="GO:0033812">
    <property type="term" value="F:3-oxoadipyl-CoA thiolase activity"/>
    <property type="evidence" value="ECO:0007669"/>
    <property type="project" value="UniProtKB-EC"/>
</dbReference>
<dbReference type="PROSITE" id="PS00737">
    <property type="entry name" value="THIOLASE_2"/>
    <property type="match status" value="1"/>
</dbReference>
<evidence type="ECO:0000256" key="8">
    <source>
        <dbReference type="ARBA" id="ARBA00023315"/>
    </source>
</evidence>
<dbReference type="EC" id="2.3.1.174" evidence="4"/>
<dbReference type="PANTHER" id="PTHR18919">
    <property type="entry name" value="ACETYL-COA C-ACYLTRANSFERASE"/>
    <property type="match status" value="1"/>
</dbReference>
<comment type="function">
    <text evidence="1">Catalyzes thiolytic cleavage of beta-ketoadipyl-CoA to succinyl-CoA and acetyl-CoA.</text>
</comment>
<dbReference type="NCBIfam" id="TIGR02430">
    <property type="entry name" value="pcaF"/>
    <property type="match status" value="1"/>
</dbReference>
<dbReference type="AlphaFoldDB" id="A0A9X0ECG3"/>
<feature type="domain" description="Thiolase N-terminal" evidence="13">
    <location>
        <begin position="4"/>
        <end position="267"/>
    </location>
</feature>
<sequence>MREVFICDAIRTPIGRFGGALATVRADDLAALPIKALMERNPSVNWQELDEVFLGCANQAGEDNRNVARMAALLAGLPASVPGVTVNRLCASGLDAVGSAFRAIACGEMDLAIAGGVESMSRAPFVMGKADSAFGRGQKLEDTTLGWRFVNPLMQEHYGVESMPQTGDNVAEDFGVSREDQDAFAVRSQQRTAAAQASGFFADEIIPVRIAHKKGETVVDTDEHPRADTSLDGLARLKPVNGSGKTVTAGNAAGLNDGAAAMILASADAVKKHGLTARARVLGMASAAVEPRVMGIGPVPAVRKLVKRLGLTVNDLDVIELNEAFASQALAVLRELSIADDSPKVNPNGGSISLGHPLGMSGARLVLTALHQLEKTGGSTALATMCVGVGQGLALIIAR</sequence>
<dbReference type="NCBIfam" id="NF006551">
    <property type="entry name" value="PRK09050.1"/>
    <property type="match status" value="1"/>
</dbReference>
<dbReference type="CDD" id="cd00751">
    <property type="entry name" value="thiolase"/>
    <property type="match status" value="1"/>
</dbReference>
<evidence type="ECO:0000256" key="7">
    <source>
        <dbReference type="ARBA" id="ARBA00022797"/>
    </source>
</evidence>
<evidence type="ECO:0000256" key="5">
    <source>
        <dbReference type="ARBA" id="ARBA00016181"/>
    </source>
</evidence>
<dbReference type="InterPro" id="IPR020610">
    <property type="entry name" value="Thiolase_AS"/>
</dbReference>
<dbReference type="PIRSF" id="PIRSF000429">
    <property type="entry name" value="Ac-CoA_Ac_transf"/>
    <property type="match status" value="1"/>
</dbReference>
<comment type="catalytic activity">
    <reaction evidence="10">
        <text>succinyl-CoA + acetyl-CoA = 3-oxoadipyl-CoA + CoA</text>
        <dbReference type="Rhea" id="RHEA:19481"/>
        <dbReference type="ChEBI" id="CHEBI:57287"/>
        <dbReference type="ChEBI" id="CHEBI:57288"/>
        <dbReference type="ChEBI" id="CHEBI:57292"/>
        <dbReference type="ChEBI" id="CHEBI:57348"/>
        <dbReference type="EC" id="2.3.1.174"/>
    </reaction>
</comment>
<reference evidence="15 16" key="1">
    <citation type="submission" date="2014-09" db="EMBL/GenBank/DDBJ databases">
        <title>Genome sequence of Pseudomonas lutea strain DSM 17257T.</title>
        <authorList>
            <person name="Kwak Y."/>
            <person name="Shin J.-H."/>
        </authorList>
    </citation>
    <scope>NUCLEOTIDE SEQUENCE [LARGE SCALE GENOMIC DNA]</scope>
    <source>
        <strain evidence="15 16">DSM 17257</strain>
    </source>
</reference>
<dbReference type="InterPro" id="IPR020616">
    <property type="entry name" value="Thiolase_N"/>
</dbReference>
<evidence type="ECO:0000256" key="9">
    <source>
        <dbReference type="ARBA" id="ARBA00041222"/>
    </source>
</evidence>
<feature type="active site" description="Proton acceptor" evidence="11">
    <location>
        <position position="386"/>
    </location>
</feature>
<comment type="caution">
    <text evidence="15">The sequence shown here is derived from an EMBL/GenBank/DDBJ whole genome shotgun (WGS) entry which is preliminary data.</text>
</comment>
<evidence type="ECO:0000256" key="1">
    <source>
        <dbReference type="ARBA" id="ARBA00003720"/>
    </source>
</evidence>
<dbReference type="FunFam" id="3.40.47.10:FF:000010">
    <property type="entry name" value="Acetyl-CoA acetyltransferase (Thiolase)"/>
    <property type="match status" value="1"/>
</dbReference>
<dbReference type="InterPro" id="IPR020615">
    <property type="entry name" value="Thiolase_acyl_enz_int_AS"/>
</dbReference>
<evidence type="ECO:0000256" key="4">
    <source>
        <dbReference type="ARBA" id="ARBA00012233"/>
    </source>
</evidence>
<dbReference type="NCBIfam" id="TIGR01930">
    <property type="entry name" value="AcCoA-C-Actrans"/>
    <property type="match status" value="1"/>
</dbReference>
<keyword evidence="8 12" id="KW-0012">Acyltransferase</keyword>
<dbReference type="PROSITE" id="PS00098">
    <property type="entry name" value="THIOLASE_1"/>
    <property type="match status" value="1"/>
</dbReference>
<dbReference type="InterPro" id="IPR016039">
    <property type="entry name" value="Thiolase-like"/>
</dbReference>
<comment type="similarity">
    <text evidence="3 12">Belongs to the thiolase-like superfamily. Thiolase family.</text>
</comment>
<dbReference type="Proteomes" id="UP000029719">
    <property type="component" value="Unassembled WGS sequence"/>
</dbReference>
<dbReference type="SUPFAM" id="SSF53901">
    <property type="entry name" value="Thiolase-like"/>
    <property type="match status" value="2"/>
</dbReference>
<organism evidence="15 16">
    <name type="scientific">Pseudomonas lutea</name>
    <dbReference type="NCBI Taxonomy" id="243924"/>
    <lineage>
        <taxon>Bacteria</taxon>
        <taxon>Pseudomonadati</taxon>
        <taxon>Pseudomonadota</taxon>
        <taxon>Gammaproteobacteria</taxon>
        <taxon>Pseudomonadales</taxon>
        <taxon>Pseudomonadaceae</taxon>
        <taxon>Pseudomonas</taxon>
    </lineage>
</organism>
<evidence type="ECO:0000259" key="13">
    <source>
        <dbReference type="Pfam" id="PF00108"/>
    </source>
</evidence>
<dbReference type="Gene3D" id="3.40.47.10">
    <property type="match status" value="1"/>
</dbReference>
<dbReference type="GO" id="GO:0019619">
    <property type="term" value="P:3,4-dihydroxybenzoate catabolic process"/>
    <property type="evidence" value="ECO:0007669"/>
    <property type="project" value="InterPro"/>
</dbReference>
<dbReference type="InterPro" id="IPR012793">
    <property type="entry name" value="PcaF"/>
</dbReference>